<evidence type="ECO:0000313" key="18">
    <source>
        <dbReference type="EMBL" id="GAC40784.1"/>
    </source>
</evidence>
<dbReference type="PRINTS" id="PR00931">
    <property type="entry name" value="MICOLLPTASE"/>
</dbReference>
<evidence type="ECO:0000256" key="4">
    <source>
        <dbReference type="ARBA" id="ARBA00004613"/>
    </source>
</evidence>
<dbReference type="Gene3D" id="2.60.120.380">
    <property type="match status" value="2"/>
</dbReference>
<evidence type="ECO:0000256" key="6">
    <source>
        <dbReference type="ARBA" id="ARBA00022525"/>
    </source>
</evidence>
<comment type="subcellular location">
    <subcellularLocation>
        <location evidence="4">Secreted</location>
    </subcellularLocation>
</comment>
<dbReference type="Gene3D" id="1.10.390.20">
    <property type="match status" value="1"/>
</dbReference>
<feature type="compositionally biased region" description="Low complexity" evidence="15">
    <location>
        <begin position="19"/>
        <end position="34"/>
    </location>
</feature>
<organism evidence="18 19">
    <name type="scientific">Paenibacillus popilliae ATCC 14706</name>
    <dbReference type="NCBI Taxonomy" id="1212764"/>
    <lineage>
        <taxon>Bacteria</taxon>
        <taxon>Bacillati</taxon>
        <taxon>Bacillota</taxon>
        <taxon>Bacilli</taxon>
        <taxon>Bacillales</taxon>
        <taxon>Paenibacillaceae</taxon>
        <taxon>Paenibacillus</taxon>
    </lineage>
</organism>
<dbReference type="EC" id="3.4.24.3" evidence="5"/>
<evidence type="ECO:0000259" key="17">
    <source>
        <dbReference type="Pfam" id="PF18496"/>
    </source>
</evidence>
<evidence type="ECO:0000256" key="14">
    <source>
        <dbReference type="PIRSR" id="PIRSR602169-1"/>
    </source>
</evidence>
<keyword evidence="12" id="KW-0482">Metalloprotease</keyword>
<dbReference type="InterPro" id="IPR002169">
    <property type="entry name" value="Peptidase_M9A/M9B"/>
</dbReference>
<dbReference type="Pfam" id="PF08453">
    <property type="entry name" value="Peptidase_M9_N"/>
    <property type="match status" value="1"/>
</dbReference>
<dbReference type="Gene3D" id="3.30.980.50">
    <property type="match status" value="1"/>
</dbReference>
<dbReference type="SUPFAM" id="SSF89260">
    <property type="entry name" value="Collagen-binding domain"/>
    <property type="match status" value="2"/>
</dbReference>
<dbReference type="Pfam" id="PF18496">
    <property type="entry name" value="ColG_sub"/>
    <property type="match status" value="1"/>
</dbReference>
<comment type="caution">
    <text evidence="18">The sequence shown here is derived from an EMBL/GenBank/DDBJ whole genome shotgun (WGS) entry which is preliminary data.</text>
</comment>
<evidence type="ECO:0000259" key="16">
    <source>
        <dbReference type="Pfam" id="PF08453"/>
    </source>
</evidence>
<dbReference type="GO" id="GO:0005576">
    <property type="term" value="C:extracellular region"/>
    <property type="evidence" value="ECO:0007669"/>
    <property type="project" value="UniProtKB-SubCell"/>
</dbReference>
<dbReference type="EMBL" id="BALG01000006">
    <property type="protein sequence ID" value="GAC40784.1"/>
    <property type="molecule type" value="Genomic_DNA"/>
</dbReference>
<evidence type="ECO:0000256" key="7">
    <source>
        <dbReference type="ARBA" id="ARBA00022670"/>
    </source>
</evidence>
<dbReference type="Proteomes" id="UP000029453">
    <property type="component" value="Unassembled WGS sequence"/>
</dbReference>
<feature type="domain" description="Collagenase ColG-like catalytic helper subdomain" evidence="17">
    <location>
        <begin position="604"/>
        <end position="719"/>
    </location>
</feature>
<accession>M9LXM6</accession>
<evidence type="ECO:0000313" key="19">
    <source>
        <dbReference type="Proteomes" id="UP000029453"/>
    </source>
</evidence>
<sequence>MRAASALAIKEFPSSTGQAGAEGELSSEAAKSAGISDPQPRSLNSEARKHGPYSMAELNSLSYRELTDLLVSITWEEIPELFKYNDDTHRFYADEARFQAMVDRLKDSGTRFTPEDDQGIPTLITVLRSGYYLGFYNKELAWLDEPAYQDKMLPAIKAILENPAFTWGTDIQNEVIGATGSMISNSSADPDIVNRLAGLVQSFTDRADVLTDDNAASVAFHDVLKGVGYVLMWRMKDPNREAAFKGSIDAYVEQLFRMAQHGPTSADKLWLTNTASYYTGSLGRYYSEPQQANRVLTQIMQTAPALGELYFVVADQIVQHYAGTDANGRRIDLDDLKQRGKERYLPQRVEFDDGRFVFRTGSQLSKRQLQRLYWAAKEVQAQFHRVIGNDQPLEPRNTDDVLTVVIYNNQNEYRMNSYLYGHTTENGGIYIEDEGTFYTYSSMGKQRSLEERFRHEFVHYLQFRYEIPGMWGQGPLYKTGRMQWFDEGGAEFFAGATRTKGIQPRKSVVYNLREDDLGGRFTVADTVNSQYGSWKFYEYSYALYDYLYHQDFKTLDRIQHAIRFNDAAAYEQQLALISGNPRVNDAYQRSIEEQIARYHSVSVPFVSNAYMRTLKPKPVRDIYSEIAAVAGLRDTIAKERKSHFFRSFELRGTYIGGIAAGNEQDWQAMNRLTDGFLQALSEQPWNGYKTVTAYFTNYRVNEEGRFVYDVVFHGKLPTDNSVGQYTNDNGEQRNADHEPNNAWEQAVQQDGTGKPVYGKLSDTDRVDIYCFDVGKDEQWNIQLKTKQAQGATWMLYHESNLDDYAAKPTQLRGTSSDGSIAAEPGTYYLYIYALGHEEQSYRLVVRPETGARQKHNQKRELPPFEETEPNDHPDTANGLIHVGQSLSGTLNGGDWEDVFLIDVDQPSLLQIKLERLLGTDVSWMWYPEGNKERPPLTPTAIDGNRMSAKFKVESGRYYLHVYKHNAEDIHYMLQVR</sequence>
<keyword evidence="11" id="KW-0862">Zinc</keyword>
<keyword evidence="8" id="KW-0479">Metal-binding</keyword>
<dbReference type="InterPro" id="IPR041379">
    <property type="entry name" value="ColG_subdomain"/>
</dbReference>
<evidence type="ECO:0000256" key="9">
    <source>
        <dbReference type="ARBA" id="ARBA00022729"/>
    </source>
</evidence>
<dbReference type="PANTHER" id="PTHR13062:SF9">
    <property type="entry name" value="MICROBIAL COLLAGENASE"/>
    <property type="match status" value="1"/>
</dbReference>
<comment type="cofactor">
    <cofactor evidence="2">
        <name>Ca(2+)</name>
        <dbReference type="ChEBI" id="CHEBI:29108"/>
    </cofactor>
</comment>
<keyword evidence="7" id="KW-0645">Protease</keyword>
<feature type="domain" description="Peptidase M9 collagenase N-terminal" evidence="16">
    <location>
        <begin position="53"/>
        <end position="228"/>
    </location>
</feature>
<dbReference type="GO" id="GO:0006508">
    <property type="term" value="P:proteolysis"/>
    <property type="evidence" value="ECO:0007669"/>
    <property type="project" value="UniProtKB-KW"/>
</dbReference>
<evidence type="ECO:0000256" key="13">
    <source>
        <dbReference type="ARBA" id="ARBA00023145"/>
    </source>
</evidence>
<comment type="catalytic activity">
    <reaction evidence="1">
        <text>Digestion of native collagen in the triple helical region at Xaa-|-Gly bonds. With synthetic peptides, a preference is shown for Gly at P3 and P1', Pro and Ala at P2 and P2', and hydroxyproline, Ala or Arg at P3'.</text>
        <dbReference type="EC" id="3.4.24.3"/>
    </reaction>
</comment>
<dbReference type="GO" id="GO:0008270">
    <property type="term" value="F:zinc ion binding"/>
    <property type="evidence" value="ECO:0007669"/>
    <property type="project" value="InterPro"/>
</dbReference>
<comment type="cofactor">
    <cofactor evidence="3">
        <name>Zn(2+)</name>
        <dbReference type="ChEBI" id="CHEBI:29105"/>
    </cofactor>
</comment>
<dbReference type="Pfam" id="PF01752">
    <property type="entry name" value="Peptidase_M9"/>
    <property type="match status" value="1"/>
</dbReference>
<evidence type="ECO:0000256" key="15">
    <source>
        <dbReference type="SAM" id="MobiDB-lite"/>
    </source>
</evidence>
<name>M9LXM6_PAEPP</name>
<keyword evidence="10" id="KW-0378">Hydrolase</keyword>
<keyword evidence="13" id="KW-0865">Zymogen</keyword>
<gene>
    <name evidence="18" type="ORF">PPOP_0111</name>
</gene>
<evidence type="ECO:0000256" key="12">
    <source>
        <dbReference type="ARBA" id="ARBA00023049"/>
    </source>
</evidence>
<keyword evidence="19" id="KW-1185">Reference proteome</keyword>
<evidence type="ECO:0000256" key="10">
    <source>
        <dbReference type="ARBA" id="ARBA00022801"/>
    </source>
</evidence>
<keyword evidence="6" id="KW-0964">Secreted</keyword>
<reference evidence="18 19" key="1">
    <citation type="submission" date="2012-10" db="EMBL/GenBank/DDBJ databases">
        <title>Draft Genome Sequence of Paenibacillus popilliae ATCC 14706T.</title>
        <authorList>
            <person name="Iiyama K."/>
            <person name="Mori K."/>
            <person name="Mon H."/>
            <person name="Chieda Y."/>
            <person name="Lee J.M."/>
            <person name="Kusakabe T."/>
            <person name="Tashiro K."/>
            <person name="Asano S."/>
            <person name="Yasunaga-Aoki C."/>
            <person name="Shimizu S."/>
        </authorList>
    </citation>
    <scope>NUCLEOTIDE SEQUENCE [LARGE SCALE GENOMIC DNA]</scope>
    <source>
        <strain evidence="18 19">ATCC 14706</strain>
    </source>
</reference>
<dbReference type="GO" id="GO:0004222">
    <property type="term" value="F:metalloendopeptidase activity"/>
    <property type="evidence" value="ECO:0007669"/>
    <property type="project" value="InterPro"/>
</dbReference>
<evidence type="ECO:0000256" key="11">
    <source>
        <dbReference type="ARBA" id="ARBA00022833"/>
    </source>
</evidence>
<evidence type="ECO:0000256" key="3">
    <source>
        <dbReference type="ARBA" id="ARBA00001947"/>
    </source>
</evidence>
<evidence type="ECO:0000256" key="5">
    <source>
        <dbReference type="ARBA" id="ARBA00012653"/>
    </source>
</evidence>
<protein>
    <recommendedName>
        <fullName evidence="5">microbial collagenase</fullName>
        <ecNumber evidence="5">3.4.24.3</ecNumber>
    </recommendedName>
</protein>
<evidence type="ECO:0000256" key="8">
    <source>
        <dbReference type="ARBA" id="ARBA00022723"/>
    </source>
</evidence>
<feature type="region of interest" description="Disordered" evidence="15">
    <location>
        <begin position="848"/>
        <end position="873"/>
    </location>
</feature>
<feature type="region of interest" description="Disordered" evidence="15">
    <location>
        <begin position="1"/>
        <end position="48"/>
    </location>
</feature>
<proteinExistence type="predicted"/>
<evidence type="ECO:0000256" key="1">
    <source>
        <dbReference type="ARBA" id="ARBA00000424"/>
    </source>
</evidence>
<dbReference type="InterPro" id="IPR013661">
    <property type="entry name" value="Peptidase_M9_N_dom"/>
</dbReference>
<evidence type="ECO:0000256" key="2">
    <source>
        <dbReference type="ARBA" id="ARBA00001913"/>
    </source>
</evidence>
<feature type="active site" evidence="14">
    <location>
        <position position="456"/>
    </location>
</feature>
<dbReference type="AlphaFoldDB" id="M9LXM6"/>
<keyword evidence="9" id="KW-0732">Signal</keyword>
<dbReference type="PANTHER" id="PTHR13062">
    <property type="entry name" value="COLLAGENASE"/>
    <property type="match status" value="1"/>
</dbReference>
<dbReference type="Gene3D" id="3.40.30.160">
    <property type="entry name" value="Collagenase ColT, N-terminal domain"/>
    <property type="match status" value="1"/>
</dbReference>